<dbReference type="InterPro" id="IPR009056">
    <property type="entry name" value="Cyt_c-like_dom"/>
</dbReference>
<dbReference type="SUPFAM" id="SSF46626">
    <property type="entry name" value="Cytochrome c"/>
    <property type="match status" value="2"/>
</dbReference>
<keyword evidence="2 8" id="KW-0349">Heme</keyword>
<dbReference type="AlphaFoldDB" id="A0A2S5KLC9"/>
<dbReference type="GO" id="GO:0046872">
    <property type="term" value="F:metal ion binding"/>
    <property type="evidence" value="ECO:0007669"/>
    <property type="project" value="UniProtKB-KW"/>
</dbReference>
<evidence type="ECO:0000256" key="2">
    <source>
        <dbReference type="ARBA" id="ARBA00022617"/>
    </source>
</evidence>
<dbReference type="Gene3D" id="1.10.760.10">
    <property type="entry name" value="Cytochrome c-like domain"/>
    <property type="match status" value="2"/>
</dbReference>
<evidence type="ECO:0000313" key="12">
    <source>
        <dbReference type="EMBL" id="PPC75453.1"/>
    </source>
</evidence>
<dbReference type="InterPro" id="IPR051395">
    <property type="entry name" value="Cytochrome_c_Peroxidase/MauG"/>
</dbReference>
<dbReference type="PANTHER" id="PTHR30600">
    <property type="entry name" value="CYTOCHROME C PEROXIDASE-RELATED"/>
    <property type="match status" value="1"/>
</dbReference>
<dbReference type="PANTHER" id="PTHR30600:SF10">
    <property type="entry name" value="BLL6722 PROTEIN"/>
    <property type="match status" value="1"/>
</dbReference>
<feature type="binding site" description="axial binding residue" evidence="9">
    <location>
        <position position="237"/>
    </location>
    <ligand>
        <name>heme c</name>
        <dbReference type="ChEBI" id="CHEBI:61717"/>
        <label>2</label>
    </ligand>
    <ligandPart>
        <name>Fe</name>
        <dbReference type="ChEBI" id="CHEBI:18248"/>
    </ligandPart>
</feature>
<evidence type="ECO:0000256" key="7">
    <source>
        <dbReference type="ARBA" id="ARBA00023004"/>
    </source>
</evidence>
<dbReference type="GO" id="GO:0009055">
    <property type="term" value="F:electron transfer activity"/>
    <property type="evidence" value="ECO:0007669"/>
    <property type="project" value="InterPro"/>
</dbReference>
<evidence type="ECO:0000256" key="10">
    <source>
        <dbReference type="SAM" id="MobiDB-lite"/>
    </source>
</evidence>
<keyword evidence="6" id="KW-0560">Oxidoreductase</keyword>
<comment type="cofactor">
    <cofactor evidence="8">
        <name>heme</name>
        <dbReference type="ChEBI" id="CHEBI:30413"/>
    </cofactor>
    <text evidence="8">Binds 2 heme groups.</text>
</comment>
<feature type="binding site" description="axial binding residue" evidence="9">
    <location>
        <position position="64"/>
    </location>
    <ligand>
        <name>heme c</name>
        <dbReference type="ChEBI" id="CHEBI:61717"/>
        <label>1</label>
    </ligand>
    <ligandPart>
        <name>Fe</name>
        <dbReference type="ChEBI" id="CHEBI:18248"/>
    </ligandPart>
</feature>
<comment type="subcellular location">
    <subcellularLocation>
        <location evidence="1">Periplasm</location>
    </subcellularLocation>
</comment>
<dbReference type="OrthoDB" id="9805202at2"/>
<keyword evidence="7 9" id="KW-0408">Iron</keyword>
<evidence type="ECO:0000256" key="9">
    <source>
        <dbReference type="PIRSR" id="PIRSR000294-2"/>
    </source>
</evidence>
<dbReference type="GO" id="GO:0004130">
    <property type="term" value="F:cytochrome-c peroxidase activity"/>
    <property type="evidence" value="ECO:0007669"/>
    <property type="project" value="TreeGrafter"/>
</dbReference>
<dbReference type="InterPro" id="IPR026259">
    <property type="entry name" value="MauG/Cytc_peroxidase"/>
</dbReference>
<proteinExistence type="predicted"/>
<feature type="region of interest" description="Disordered" evidence="10">
    <location>
        <begin position="1"/>
        <end position="34"/>
    </location>
</feature>
<feature type="binding site" description="covalent" evidence="8">
    <location>
        <position position="63"/>
    </location>
    <ligand>
        <name>heme c</name>
        <dbReference type="ChEBI" id="CHEBI:61717"/>
        <label>1</label>
    </ligand>
</feature>
<keyword evidence="3 9" id="KW-0479">Metal-binding</keyword>
<dbReference type="GO" id="GO:0020037">
    <property type="term" value="F:heme binding"/>
    <property type="evidence" value="ECO:0007669"/>
    <property type="project" value="InterPro"/>
</dbReference>
<comment type="caution">
    <text evidence="12">The sequence shown here is derived from an EMBL/GenBank/DDBJ whole genome shotgun (WGS) entry which is preliminary data.</text>
</comment>
<evidence type="ECO:0000256" key="8">
    <source>
        <dbReference type="PIRSR" id="PIRSR000294-1"/>
    </source>
</evidence>
<organism evidence="12 13">
    <name type="scientific">Proteobacteria bacterium 228</name>
    <dbReference type="NCBI Taxonomy" id="2083153"/>
    <lineage>
        <taxon>Bacteria</taxon>
        <taxon>Pseudomonadati</taxon>
        <taxon>Pseudomonadota</taxon>
    </lineage>
</organism>
<gene>
    <name evidence="12" type="ORF">C4K68_20555</name>
</gene>
<sequence>MVHGVSQADALSSAAQPSASASASASSSPQRSAAEQLELEKFGRMLFFDPSLSLTRGMACSGCHNPAQAFIDHVDNGTHRAVSLGDDKHSLGDRNAPTVTYASFSPPFHKDEQGRYVGGQFWDGRAATLAEQAGGPPLNPIEMAMPDKASVWQRLLENPIYVRKLESLFGKQAASDAEASYQAMTQSIEAFEQSAFMAPFDSKYDRYLRGEYQMTAQEELGRTLFFSQQFTNCNQCHQLRSSALAEQETFSNYQYHNIGVPKNVRVRAMNGLGDQFVDQGLLDNPQVEDPAQRGKFKVPTLRNVAVTGPYMHNGVFQDLRTVILFYNKYNSKSARSQINPETGLPWGPPEVAENISLKELESGPALDNRRVDALVAFLKTLTDKRYEALLEQQDSTQKKIVGQ</sequence>
<keyword evidence="4" id="KW-0732">Signal</keyword>
<dbReference type="GO" id="GO:0042597">
    <property type="term" value="C:periplasmic space"/>
    <property type="evidence" value="ECO:0007669"/>
    <property type="project" value="UniProtKB-SubCell"/>
</dbReference>
<comment type="PTM">
    <text evidence="8">Binds 2 heme groups per subunit.</text>
</comment>
<dbReference type="EMBL" id="PRLP01000093">
    <property type="protein sequence ID" value="PPC75453.1"/>
    <property type="molecule type" value="Genomic_DNA"/>
</dbReference>
<dbReference type="Proteomes" id="UP000238196">
    <property type="component" value="Unassembled WGS sequence"/>
</dbReference>
<dbReference type="InterPro" id="IPR004852">
    <property type="entry name" value="Di-haem_cyt_c_peroxidsae"/>
</dbReference>
<evidence type="ECO:0000259" key="11">
    <source>
        <dbReference type="PROSITE" id="PS51007"/>
    </source>
</evidence>
<keyword evidence="5" id="KW-0574">Periplasm</keyword>
<protein>
    <submittedName>
        <fullName evidence="12">Methylamine utilization protein MauG</fullName>
    </submittedName>
</protein>
<evidence type="ECO:0000256" key="3">
    <source>
        <dbReference type="ARBA" id="ARBA00022723"/>
    </source>
</evidence>
<reference evidence="12 13" key="1">
    <citation type="submission" date="2018-02" db="EMBL/GenBank/DDBJ databases">
        <title>novel marine gammaproteobacteria from coastal saline agro ecosystem.</title>
        <authorList>
            <person name="Krishnan R."/>
            <person name="Ramesh Kumar N."/>
        </authorList>
    </citation>
    <scope>NUCLEOTIDE SEQUENCE [LARGE SCALE GENOMIC DNA]</scope>
    <source>
        <strain evidence="12 13">228</strain>
    </source>
</reference>
<feature type="binding site" description="covalent" evidence="8">
    <location>
        <position position="233"/>
    </location>
    <ligand>
        <name>heme c</name>
        <dbReference type="ChEBI" id="CHEBI:61717"/>
        <label>2</label>
    </ligand>
</feature>
<evidence type="ECO:0000256" key="5">
    <source>
        <dbReference type="ARBA" id="ARBA00022764"/>
    </source>
</evidence>
<name>A0A2S5KLC9_9PROT</name>
<feature type="binding site" description="covalent" evidence="8">
    <location>
        <position position="60"/>
    </location>
    <ligand>
        <name>heme c</name>
        <dbReference type="ChEBI" id="CHEBI:61717"/>
        <label>1</label>
    </ligand>
</feature>
<dbReference type="InterPro" id="IPR036909">
    <property type="entry name" value="Cyt_c-like_dom_sf"/>
</dbReference>
<evidence type="ECO:0000256" key="6">
    <source>
        <dbReference type="ARBA" id="ARBA00023002"/>
    </source>
</evidence>
<dbReference type="PIRSF" id="PIRSF000294">
    <property type="entry name" value="Cytochrome-c_peroxidase"/>
    <property type="match status" value="1"/>
</dbReference>
<evidence type="ECO:0000256" key="1">
    <source>
        <dbReference type="ARBA" id="ARBA00004418"/>
    </source>
</evidence>
<accession>A0A2S5KLC9</accession>
<evidence type="ECO:0000313" key="13">
    <source>
        <dbReference type="Proteomes" id="UP000238196"/>
    </source>
</evidence>
<dbReference type="Pfam" id="PF03150">
    <property type="entry name" value="CCP_MauG"/>
    <property type="match status" value="1"/>
</dbReference>
<evidence type="ECO:0000256" key="4">
    <source>
        <dbReference type="ARBA" id="ARBA00022729"/>
    </source>
</evidence>
<dbReference type="PROSITE" id="PS51007">
    <property type="entry name" value="CYTC"/>
    <property type="match status" value="1"/>
</dbReference>
<feature type="binding site" description="covalent" evidence="8">
    <location>
        <position position="236"/>
    </location>
    <ligand>
        <name>heme c</name>
        <dbReference type="ChEBI" id="CHEBI:61717"/>
        <label>2</label>
    </ligand>
</feature>
<feature type="domain" description="Cytochrome c" evidence="11">
    <location>
        <begin position="216"/>
        <end position="382"/>
    </location>
</feature>